<protein>
    <submittedName>
        <fullName evidence="2">Uncharacterized protein</fullName>
    </submittedName>
</protein>
<organism evidence="2 3">
    <name type="scientific">Dichomitus squalens</name>
    <dbReference type="NCBI Taxonomy" id="114155"/>
    <lineage>
        <taxon>Eukaryota</taxon>
        <taxon>Fungi</taxon>
        <taxon>Dikarya</taxon>
        <taxon>Basidiomycota</taxon>
        <taxon>Agaricomycotina</taxon>
        <taxon>Agaricomycetes</taxon>
        <taxon>Polyporales</taxon>
        <taxon>Polyporaceae</taxon>
        <taxon>Dichomitus</taxon>
    </lineage>
</organism>
<evidence type="ECO:0000313" key="3">
    <source>
        <dbReference type="Proteomes" id="UP000292082"/>
    </source>
</evidence>
<name>A0A4Q9PRV0_9APHY</name>
<dbReference type="EMBL" id="ML145141">
    <property type="protein sequence ID" value="TBU57131.1"/>
    <property type="molecule type" value="Genomic_DNA"/>
</dbReference>
<feature type="compositionally biased region" description="Basic residues" evidence="1">
    <location>
        <begin position="110"/>
        <end position="121"/>
    </location>
</feature>
<dbReference type="AlphaFoldDB" id="A0A4Q9PRV0"/>
<accession>A0A4Q9PRV0</accession>
<feature type="region of interest" description="Disordered" evidence="1">
    <location>
        <begin position="97"/>
        <end position="192"/>
    </location>
</feature>
<reference evidence="2 3" key="1">
    <citation type="submission" date="2019-01" db="EMBL/GenBank/DDBJ databases">
        <title>Draft genome sequences of three monokaryotic isolates of the white-rot basidiomycete fungus Dichomitus squalens.</title>
        <authorList>
            <consortium name="DOE Joint Genome Institute"/>
            <person name="Lopez S.C."/>
            <person name="Andreopoulos B."/>
            <person name="Pangilinan J."/>
            <person name="Lipzen A."/>
            <person name="Riley R."/>
            <person name="Ahrendt S."/>
            <person name="Ng V."/>
            <person name="Barry K."/>
            <person name="Daum C."/>
            <person name="Grigoriev I.V."/>
            <person name="Hilden K.S."/>
            <person name="Makela M.R."/>
            <person name="de Vries R.P."/>
        </authorList>
    </citation>
    <scope>NUCLEOTIDE SEQUENCE [LARGE SCALE GENOMIC DNA]</scope>
    <source>
        <strain evidence="2 3">CBS 464.89</strain>
    </source>
</reference>
<gene>
    <name evidence="2" type="ORF">BD310DRAFT_569226</name>
</gene>
<keyword evidence="3" id="KW-1185">Reference proteome</keyword>
<sequence>MACGASVVVTQGRGAEAASPPRFGSVRAPLQPLPHGSLFNTYDAPQSCSRPRWPSSLDCLQMSSSQPVESNNAYRRTNRHDDQVRVAPYLTHVVTHHGQLTLIPPQNAGRIRKPGKKKKQSGSRNSLDDEEPRFTTAVPLSSSRKLHPAPAQIRTRKHAISTPSPVSASPTAPASSSRRFDPIVDDQSIPDYPPPSFEDAIAAPYLPPHLSAPVTRDSLQSQPWSHDAVPIDPSSAYTQYQRSMTSSVSSLPAPTSVVAVTPTTIYASPAPSQFEGSPAPTEAPLARIFYQFLRHASTASPAAEVYPTFISRAITTCRPSIAAS</sequence>
<dbReference type="Proteomes" id="UP000292082">
    <property type="component" value="Unassembled WGS sequence"/>
</dbReference>
<dbReference type="STRING" id="114155.A0A4Q9PRV0"/>
<feature type="compositionally biased region" description="Low complexity" evidence="1">
    <location>
        <begin position="160"/>
        <end position="177"/>
    </location>
</feature>
<evidence type="ECO:0000256" key="1">
    <source>
        <dbReference type="SAM" id="MobiDB-lite"/>
    </source>
</evidence>
<proteinExistence type="predicted"/>
<evidence type="ECO:0000313" key="2">
    <source>
        <dbReference type="EMBL" id="TBU57131.1"/>
    </source>
</evidence>